<proteinExistence type="predicted"/>
<evidence type="ECO:0000313" key="2">
    <source>
        <dbReference type="Proteomes" id="UP001596977"/>
    </source>
</evidence>
<organism evidence="1 2">
    <name type="scientific">Sphingomonas canadensis</name>
    <dbReference type="NCBI Taxonomy" id="1219257"/>
    <lineage>
        <taxon>Bacteria</taxon>
        <taxon>Pseudomonadati</taxon>
        <taxon>Pseudomonadota</taxon>
        <taxon>Alphaproteobacteria</taxon>
        <taxon>Sphingomonadales</taxon>
        <taxon>Sphingomonadaceae</taxon>
        <taxon>Sphingomonas</taxon>
    </lineage>
</organism>
<protein>
    <submittedName>
        <fullName evidence="1">Uncharacterized protein</fullName>
    </submittedName>
</protein>
<dbReference type="EMBL" id="JBHTJG010000010">
    <property type="protein sequence ID" value="MFD0948125.1"/>
    <property type="molecule type" value="Genomic_DNA"/>
</dbReference>
<dbReference type="RefSeq" id="WP_264945960.1">
    <property type="nucleotide sequence ID" value="NZ_JAPDRA010000010.1"/>
</dbReference>
<comment type="caution">
    <text evidence="1">The sequence shown here is derived from an EMBL/GenBank/DDBJ whole genome shotgun (WGS) entry which is preliminary data.</text>
</comment>
<dbReference type="Proteomes" id="UP001596977">
    <property type="component" value="Unassembled WGS sequence"/>
</dbReference>
<reference evidence="2" key="1">
    <citation type="journal article" date="2019" name="Int. J. Syst. Evol. Microbiol.">
        <title>The Global Catalogue of Microorganisms (GCM) 10K type strain sequencing project: providing services to taxonomists for standard genome sequencing and annotation.</title>
        <authorList>
            <consortium name="The Broad Institute Genomics Platform"/>
            <consortium name="The Broad Institute Genome Sequencing Center for Infectious Disease"/>
            <person name="Wu L."/>
            <person name="Ma J."/>
        </authorList>
    </citation>
    <scope>NUCLEOTIDE SEQUENCE [LARGE SCALE GENOMIC DNA]</scope>
    <source>
        <strain evidence="2">CCUG 62982</strain>
    </source>
</reference>
<gene>
    <name evidence="1" type="ORF">ACFQ1E_17410</name>
</gene>
<accession>A0ABW3H9G8</accession>
<name>A0ABW3H9G8_9SPHN</name>
<sequence length="72" mass="7982">MKIENFRLAAQAYQARASLIEQRDQAPFGVTIAGRYQDDAMIAAVRPVIVAELDRRIAELDEDLRGLGVVVP</sequence>
<evidence type="ECO:0000313" key="1">
    <source>
        <dbReference type="EMBL" id="MFD0948125.1"/>
    </source>
</evidence>
<keyword evidence="2" id="KW-1185">Reference proteome</keyword>